<feature type="binding site" evidence="7">
    <location>
        <position position="255"/>
    </location>
    <ligand>
        <name>Mn(2+)</name>
        <dbReference type="ChEBI" id="CHEBI:29035"/>
        <label>1</label>
    </ligand>
</feature>
<dbReference type="PROSITE" id="PS51409">
    <property type="entry name" value="ARGINASE_2"/>
    <property type="match status" value="1"/>
</dbReference>
<gene>
    <name evidence="5 10" type="primary">hutG</name>
    <name evidence="10" type="ORF">GCM10007877_32920</name>
</gene>
<keyword evidence="1 5" id="KW-0479">Metal-binding</keyword>
<evidence type="ECO:0000256" key="6">
    <source>
        <dbReference type="NCBIfam" id="TIGR01227"/>
    </source>
</evidence>
<keyword evidence="3 5" id="KW-0369">Histidine metabolism</keyword>
<evidence type="ECO:0000256" key="8">
    <source>
        <dbReference type="PROSITE-ProRule" id="PRU00742"/>
    </source>
</evidence>
<evidence type="ECO:0000256" key="2">
    <source>
        <dbReference type="ARBA" id="ARBA00022801"/>
    </source>
</evidence>
<dbReference type="HAMAP" id="MF_00737">
    <property type="entry name" value="Formimidoylglutam"/>
    <property type="match status" value="1"/>
</dbReference>
<dbReference type="PIRSF" id="PIRSF036979">
    <property type="entry name" value="Arginase"/>
    <property type="match status" value="1"/>
</dbReference>
<comment type="catalytic activity">
    <reaction evidence="5">
        <text>N-formimidoyl-L-glutamate + H2O = formamide + L-glutamate</text>
        <dbReference type="Rhea" id="RHEA:22492"/>
        <dbReference type="ChEBI" id="CHEBI:15377"/>
        <dbReference type="ChEBI" id="CHEBI:16397"/>
        <dbReference type="ChEBI" id="CHEBI:29985"/>
        <dbReference type="ChEBI" id="CHEBI:58928"/>
        <dbReference type="EC" id="3.5.3.8"/>
    </reaction>
</comment>
<dbReference type="CDD" id="cd09988">
    <property type="entry name" value="Formimidoylglutamase"/>
    <property type="match status" value="1"/>
</dbReference>
<dbReference type="InterPro" id="IPR006035">
    <property type="entry name" value="Ureohydrolase"/>
</dbReference>
<comment type="cofactor">
    <cofactor evidence="5 7">
        <name>Mn(2+)</name>
        <dbReference type="ChEBI" id="CHEBI:29035"/>
    </cofactor>
    <text evidence="5 7">Binds 2 manganese ions per subunit.</text>
</comment>
<feature type="compositionally biased region" description="Basic and acidic residues" evidence="9">
    <location>
        <begin position="1"/>
        <end position="16"/>
    </location>
</feature>
<feature type="binding site" evidence="5">
    <location>
        <position position="253"/>
    </location>
    <ligand>
        <name>Mn(2+)</name>
        <dbReference type="ChEBI" id="CHEBI:29035"/>
        <label>2</label>
    </ligand>
</feature>
<dbReference type="InterPro" id="IPR023696">
    <property type="entry name" value="Ureohydrolase_dom_sf"/>
</dbReference>
<organism evidence="10 11">
    <name type="scientific">Marinibactrum halimedae</name>
    <dbReference type="NCBI Taxonomy" id="1444977"/>
    <lineage>
        <taxon>Bacteria</taxon>
        <taxon>Pseudomonadati</taxon>
        <taxon>Pseudomonadota</taxon>
        <taxon>Gammaproteobacteria</taxon>
        <taxon>Cellvibrionales</taxon>
        <taxon>Cellvibrionaceae</taxon>
        <taxon>Marinibactrum</taxon>
    </lineage>
</organism>
<dbReference type="Pfam" id="PF00491">
    <property type="entry name" value="Arginase"/>
    <property type="match status" value="1"/>
</dbReference>
<comment type="pathway">
    <text evidence="5">Amino-acid degradation; L-histidine degradation into L-glutamate; L-glutamate from N-formimidoyl-L-glutamate (hydrolase route): step 1/1.</text>
</comment>
<evidence type="ECO:0000313" key="10">
    <source>
        <dbReference type="EMBL" id="GLS27573.1"/>
    </source>
</evidence>
<feature type="binding site" evidence="5">
    <location>
        <position position="164"/>
    </location>
    <ligand>
        <name>Mn(2+)</name>
        <dbReference type="ChEBI" id="CHEBI:29035"/>
        <label>2</label>
    </ligand>
</feature>
<evidence type="ECO:0000313" key="11">
    <source>
        <dbReference type="Proteomes" id="UP001156870"/>
    </source>
</evidence>
<feature type="binding site" evidence="7">
    <location>
        <position position="166"/>
    </location>
    <ligand>
        <name>Mn(2+)</name>
        <dbReference type="ChEBI" id="CHEBI:29035"/>
        <label>1</label>
    </ligand>
</feature>
<feature type="binding site" evidence="5">
    <location>
        <position position="255"/>
    </location>
    <ligand>
        <name>Mn(2+)</name>
        <dbReference type="ChEBI" id="CHEBI:29035"/>
        <label>2</label>
    </ligand>
</feature>
<protein>
    <recommendedName>
        <fullName evidence="5 6">Formimidoylglutamase</fullName>
        <ecNumber evidence="5 6">3.5.3.8</ecNumber>
    </recommendedName>
    <alternativeName>
        <fullName evidence="5">Formiminoglutamase</fullName>
    </alternativeName>
    <alternativeName>
        <fullName evidence="5">Formiminoglutamate hydrolase</fullName>
    </alternativeName>
</protein>
<feature type="region of interest" description="Disordered" evidence="9">
    <location>
        <begin position="1"/>
        <end position="23"/>
    </location>
</feature>
<proteinExistence type="inferred from homology"/>
<keyword evidence="4 5" id="KW-0464">Manganese</keyword>
<dbReference type="SUPFAM" id="SSF52768">
    <property type="entry name" value="Arginase/deacetylase"/>
    <property type="match status" value="1"/>
</dbReference>
<reference evidence="10 11" key="1">
    <citation type="journal article" date="2014" name="Int. J. Syst. Evol. Microbiol.">
        <title>Complete genome sequence of Corynebacterium casei LMG S-19264T (=DSM 44701T), isolated from a smear-ripened cheese.</title>
        <authorList>
            <consortium name="US DOE Joint Genome Institute (JGI-PGF)"/>
            <person name="Walter F."/>
            <person name="Albersmeier A."/>
            <person name="Kalinowski J."/>
            <person name="Ruckert C."/>
        </authorList>
    </citation>
    <scope>NUCLEOTIDE SEQUENCE [LARGE SCALE GENOMIC DNA]</scope>
    <source>
        <strain evidence="10 11">NBRC 110095</strain>
    </source>
</reference>
<comment type="caution">
    <text evidence="10">The sequence shown here is derived from an EMBL/GenBank/DDBJ whole genome shotgun (WGS) entry which is preliminary data.</text>
</comment>
<evidence type="ECO:0000256" key="3">
    <source>
        <dbReference type="ARBA" id="ARBA00022808"/>
    </source>
</evidence>
<feature type="binding site" evidence="5 7">
    <location>
        <position position="131"/>
    </location>
    <ligand>
        <name>Mn(2+)</name>
        <dbReference type="ChEBI" id="CHEBI:29035"/>
        <label>1</label>
    </ligand>
</feature>
<dbReference type="InterPro" id="IPR005923">
    <property type="entry name" value="HutG"/>
</dbReference>
<dbReference type="Proteomes" id="UP001156870">
    <property type="component" value="Unassembled WGS sequence"/>
</dbReference>
<sequence>MSSFKAAEKWQGRTDNEDGAQGVRWHHKVNQRLQEAELTLLGFACDIGVKNNKGRVGAKAGPEAIRHALANLAWHHSIQVRDAGTVVAQESSAQESSPQENNLERAQQQYAQALSMQLTNSSFVIGLGGGHEIGWGSYLGLTNFLAAQNKGQSEKKHIGIINLDAHFDLRLPAPLTSSGTPFWQVAEHCKAHGNPFHYACLGVSQVANTQALFHRAKGLGVTYVMDTQCTLPNVKDSLTGFLNKIDELYLTICLDVFPASVTPGVSAPSAMGIDPLFAIEFIHWLAQQQEACQFQWRLADIAEMNPTYDIDQRTAKFAARLIHELVTARFGGLN</sequence>
<feature type="binding site" evidence="5 7">
    <location>
        <position position="168"/>
    </location>
    <ligand>
        <name>Mn(2+)</name>
        <dbReference type="ChEBI" id="CHEBI:29035"/>
        <label>1</label>
    </ligand>
</feature>
<keyword evidence="2 5" id="KW-0378">Hydrolase</keyword>
<dbReference type="EMBL" id="BSPD01000080">
    <property type="protein sequence ID" value="GLS27573.1"/>
    <property type="molecule type" value="Genomic_DNA"/>
</dbReference>
<dbReference type="RefSeq" id="WP_232593955.1">
    <property type="nucleotide sequence ID" value="NZ_BSPD01000080.1"/>
</dbReference>
<dbReference type="AlphaFoldDB" id="A0AA37WNI2"/>
<comment type="function">
    <text evidence="5">Catalyzes the conversion of N-formimidoyl-L-glutamate to L-glutamate and formamide.</text>
</comment>
<evidence type="ECO:0000256" key="1">
    <source>
        <dbReference type="ARBA" id="ARBA00022723"/>
    </source>
</evidence>
<feature type="binding site" evidence="5">
    <location>
        <position position="166"/>
    </location>
    <ligand>
        <name>Mn(2+)</name>
        <dbReference type="ChEBI" id="CHEBI:29035"/>
        <label>2</label>
    </ligand>
</feature>
<dbReference type="Gene3D" id="3.40.800.10">
    <property type="entry name" value="Ureohydrolase domain"/>
    <property type="match status" value="1"/>
</dbReference>
<evidence type="ECO:0000256" key="9">
    <source>
        <dbReference type="SAM" id="MobiDB-lite"/>
    </source>
</evidence>
<evidence type="ECO:0000256" key="5">
    <source>
        <dbReference type="HAMAP-Rule" id="MF_00737"/>
    </source>
</evidence>
<dbReference type="PANTHER" id="PTHR11358:SF35">
    <property type="entry name" value="FORMIMIDOYLGLUTAMASE"/>
    <property type="match status" value="1"/>
</dbReference>
<dbReference type="GO" id="GO:0033389">
    <property type="term" value="P:putrescine biosynthetic process from arginine, via agmatine"/>
    <property type="evidence" value="ECO:0007669"/>
    <property type="project" value="TreeGrafter"/>
</dbReference>
<evidence type="ECO:0000256" key="7">
    <source>
        <dbReference type="PIRSR" id="PIRSR036979-1"/>
    </source>
</evidence>
<accession>A0AA37WNI2</accession>
<name>A0AA37WNI2_9GAMM</name>
<dbReference type="GO" id="GO:0019556">
    <property type="term" value="P:L-histidine catabolic process to glutamate and formamide"/>
    <property type="evidence" value="ECO:0007669"/>
    <property type="project" value="UniProtKB-UniRule"/>
</dbReference>
<dbReference type="GO" id="GO:0050415">
    <property type="term" value="F:formimidoylglutamase activity"/>
    <property type="evidence" value="ECO:0007669"/>
    <property type="project" value="UniProtKB-UniRule"/>
</dbReference>
<dbReference type="GO" id="GO:0030145">
    <property type="term" value="F:manganese ion binding"/>
    <property type="evidence" value="ECO:0007669"/>
    <property type="project" value="UniProtKB-UniRule"/>
</dbReference>
<evidence type="ECO:0000256" key="4">
    <source>
        <dbReference type="ARBA" id="ARBA00023211"/>
    </source>
</evidence>
<comment type="similarity">
    <text evidence="5 8">Belongs to the arginase family.</text>
</comment>
<dbReference type="PANTHER" id="PTHR11358">
    <property type="entry name" value="ARGINASE/AGMATINASE"/>
    <property type="match status" value="1"/>
</dbReference>
<dbReference type="EC" id="3.5.3.8" evidence="5 6"/>
<dbReference type="GO" id="GO:0008783">
    <property type="term" value="F:agmatinase activity"/>
    <property type="evidence" value="ECO:0007669"/>
    <property type="project" value="TreeGrafter"/>
</dbReference>
<keyword evidence="11" id="KW-1185">Reference proteome</keyword>
<feature type="binding site" evidence="5 7">
    <location>
        <position position="253"/>
    </location>
    <ligand>
        <name>Mn(2+)</name>
        <dbReference type="ChEBI" id="CHEBI:29035"/>
        <label>1</label>
    </ligand>
</feature>
<feature type="binding site" evidence="5 7">
    <location>
        <position position="164"/>
    </location>
    <ligand>
        <name>Mn(2+)</name>
        <dbReference type="ChEBI" id="CHEBI:29035"/>
        <label>1</label>
    </ligand>
</feature>
<dbReference type="NCBIfam" id="TIGR01227">
    <property type="entry name" value="hutG"/>
    <property type="match status" value="1"/>
</dbReference>